<dbReference type="Gene3D" id="3.40.50.300">
    <property type="entry name" value="P-loop containing nucleotide triphosphate hydrolases"/>
    <property type="match status" value="1"/>
</dbReference>
<dbReference type="InterPro" id="IPR005294">
    <property type="entry name" value="ATP_synth_F1_asu"/>
</dbReference>
<dbReference type="SUPFAM" id="SSF47917">
    <property type="entry name" value="C-terminal domain of alpha and beta subunits of F1 ATP synthase"/>
    <property type="match status" value="1"/>
</dbReference>
<dbReference type="Pfam" id="PF00006">
    <property type="entry name" value="ATP-synt_ab"/>
    <property type="match status" value="1"/>
</dbReference>
<keyword evidence="6" id="KW-0067">ATP-binding</keyword>
<dbReference type="PANTHER" id="PTHR48082">
    <property type="entry name" value="ATP SYNTHASE SUBUNIT ALPHA, MITOCHONDRIAL"/>
    <property type="match status" value="1"/>
</dbReference>
<dbReference type="CDD" id="cd01132">
    <property type="entry name" value="F1-ATPase_alpha_CD"/>
    <property type="match status" value="1"/>
</dbReference>
<keyword evidence="4" id="KW-0547">Nucleotide-binding</keyword>
<dbReference type="GO" id="GO:0045259">
    <property type="term" value="C:proton-transporting ATP synthase complex"/>
    <property type="evidence" value="ECO:0007669"/>
    <property type="project" value="UniProtKB-KW"/>
</dbReference>
<gene>
    <name evidence="13" type="ORF">BSL78_00903</name>
</gene>
<feature type="domain" description="ATP synthase alpha subunit C-terminal" evidence="12">
    <location>
        <begin position="232"/>
        <end position="357"/>
    </location>
</feature>
<dbReference type="PANTHER" id="PTHR48082:SF2">
    <property type="entry name" value="ATP SYNTHASE SUBUNIT ALPHA, MITOCHONDRIAL"/>
    <property type="match status" value="1"/>
</dbReference>
<evidence type="ECO:0000256" key="9">
    <source>
        <dbReference type="ARBA" id="ARBA00023196"/>
    </source>
</evidence>
<dbReference type="InterPro" id="IPR027417">
    <property type="entry name" value="P-loop_NTPase"/>
</dbReference>
<dbReference type="AlphaFoldDB" id="A0A2G8LPS9"/>
<evidence type="ECO:0000256" key="7">
    <source>
        <dbReference type="ARBA" id="ARBA00023065"/>
    </source>
</evidence>
<evidence type="ECO:0000313" key="14">
    <source>
        <dbReference type="Proteomes" id="UP000230750"/>
    </source>
</evidence>
<protein>
    <submittedName>
        <fullName evidence="13">Putative ATP synthase subunit alpha, mitochondrial isoform X2</fullName>
    </submittedName>
</protein>
<proteinExistence type="inferred from homology"/>
<feature type="domain" description="ATPase F1/V1/A1 complex alpha/beta subunit nucleotide-binding" evidence="11">
    <location>
        <begin position="4"/>
        <end position="225"/>
    </location>
</feature>
<evidence type="ECO:0000256" key="4">
    <source>
        <dbReference type="ARBA" id="ARBA00022741"/>
    </source>
</evidence>
<evidence type="ECO:0000256" key="5">
    <source>
        <dbReference type="ARBA" id="ARBA00022781"/>
    </source>
</evidence>
<evidence type="ECO:0000256" key="8">
    <source>
        <dbReference type="ARBA" id="ARBA00023136"/>
    </source>
</evidence>
<dbReference type="CDD" id="cd18113">
    <property type="entry name" value="ATP-synt_F1_alpha_C"/>
    <property type="match status" value="1"/>
</dbReference>
<evidence type="ECO:0000256" key="10">
    <source>
        <dbReference type="ARBA" id="ARBA00023310"/>
    </source>
</evidence>
<comment type="caution">
    <text evidence="13">The sequence shown here is derived from an EMBL/GenBank/DDBJ whole genome shotgun (WGS) entry which is preliminary data.</text>
</comment>
<dbReference type="InterPro" id="IPR033732">
    <property type="entry name" value="ATP_synth_F1_a_nt-bd_dom"/>
</dbReference>
<keyword evidence="10" id="KW-0066">ATP synthesis</keyword>
<dbReference type="Gene3D" id="1.20.150.20">
    <property type="entry name" value="ATP synthase alpha/beta chain, C-terminal domain"/>
    <property type="match status" value="1"/>
</dbReference>
<dbReference type="Pfam" id="PF00306">
    <property type="entry name" value="ATP-synt_ab_C"/>
    <property type="match status" value="1"/>
</dbReference>
<keyword evidence="9" id="KW-0139">CF(1)</keyword>
<keyword evidence="14" id="KW-1185">Reference proteome</keyword>
<dbReference type="NCBIfam" id="TIGR00962">
    <property type="entry name" value="atpA"/>
    <property type="match status" value="1"/>
</dbReference>
<name>A0A2G8LPS9_STIJA</name>
<dbReference type="GO" id="GO:0005524">
    <property type="term" value="F:ATP binding"/>
    <property type="evidence" value="ECO:0007669"/>
    <property type="project" value="UniProtKB-KW"/>
</dbReference>
<sequence length="363" mass="40050">MQTGIKAVDSLVPIGRGQRELIIGDRQTGKTAVAIDTIINQRRFNEGADEKKKLYCIYVAIGQKRSTVAQIVKRLTDADAMKYTIVVSATASDAAPLQYLAPYSGCAMGEYFRDNGKHALIIYDDLSKQAVAYRQMSLLLRRPPGREAYPGDVFYLHSRLLERAAKMNDDFGGGSLTALPIIETQAGDVSAYPKVISITDGQIFLETELFFKGIRPAINVGLSVSRVGSAAQIKAMKQVAGSMKLELAQYREVAAFAQFGSDLDTATQNLLNRGVRLTELLKQGQYVPMAVEEQVAVIYAGVRGHLDKLDPTKITAFEKKFLQHVKSNHQDLLDIIRVEGQINPETDAKLKAMVIKFLETFES</sequence>
<evidence type="ECO:0000256" key="2">
    <source>
        <dbReference type="ARBA" id="ARBA00008936"/>
    </source>
</evidence>
<evidence type="ECO:0000256" key="6">
    <source>
        <dbReference type="ARBA" id="ARBA00022840"/>
    </source>
</evidence>
<dbReference type="FunFam" id="1.20.150.20:FF:000001">
    <property type="entry name" value="ATP synthase subunit alpha"/>
    <property type="match status" value="1"/>
</dbReference>
<reference evidence="13 14" key="1">
    <citation type="journal article" date="2017" name="PLoS Biol.">
        <title>The sea cucumber genome provides insights into morphological evolution and visceral regeneration.</title>
        <authorList>
            <person name="Zhang X."/>
            <person name="Sun L."/>
            <person name="Yuan J."/>
            <person name="Sun Y."/>
            <person name="Gao Y."/>
            <person name="Zhang L."/>
            <person name="Li S."/>
            <person name="Dai H."/>
            <person name="Hamel J.F."/>
            <person name="Liu C."/>
            <person name="Yu Y."/>
            <person name="Liu S."/>
            <person name="Lin W."/>
            <person name="Guo K."/>
            <person name="Jin S."/>
            <person name="Xu P."/>
            <person name="Storey K.B."/>
            <person name="Huan P."/>
            <person name="Zhang T."/>
            <person name="Zhou Y."/>
            <person name="Zhang J."/>
            <person name="Lin C."/>
            <person name="Li X."/>
            <person name="Xing L."/>
            <person name="Huo D."/>
            <person name="Sun M."/>
            <person name="Wang L."/>
            <person name="Mercier A."/>
            <person name="Li F."/>
            <person name="Yang H."/>
            <person name="Xiang J."/>
        </authorList>
    </citation>
    <scope>NUCLEOTIDE SEQUENCE [LARGE SCALE GENOMIC DNA]</scope>
    <source>
        <strain evidence="13">Shaxun</strain>
        <tissue evidence="13">Muscle</tissue>
    </source>
</reference>
<evidence type="ECO:0000259" key="12">
    <source>
        <dbReference type="Pfam" id="PF00306"/>
    </source>
</evidence>
<dbReference type="SUPFAM" id="SSF52540">
    <property type="entry name" value="P-loop containing nucleoside triphosphate hydrolases"/>
    <property type="match status" value="1"/>
</dbReference>
<dbReference type="Proteomes" id="UP000230750">
    <property type="component" value="Unassembled WGS sequence"/>
</dbReference>
<keyword evidence="8" id="KW-0472">Membrane</keyword>
<comment type="subcellular location">
    <subcellularLocation>
        <location evidence="1">Membrane</location>
    </subcellularLocation>
</comment>
<evidence type="ECO:0000256" key="1">
    <source>
        <dbReference type="ARBA" id="ARBA00004370"/>
    </source>
</evidence>
<dbReference type="OrthoDB" id="9805536at2759"/>
<evidence type="ECO:0000313" key="13">
    <source>
        <dbReference type="EMBL" id="PIK62180.1"/>
    </source>
</evidence>
<accession>A0A2G8LPS9</accession>
<evidence type="ECO:0000259" key="11">
    <source>
        <dbReference type="Pfam" id="PF00006"/>
    </source>
</evidence>
<keyword evidence="7" id="KW-0406">Ion transport</keyword>
<keyword evidence="3" id="KW-0813">Transport</keyword>
<dbReference type="GO" id="GO:0046933">
    <property type="term" value="F:proton-transporting ATP synthase activity, rotational mechanism"/>
    <property type="evidence" value="ECO:0007669"/>
    <property type="project" value="InterPro"/>
</dbReference>
<dbReference type="InterPro" id="IPR000194">
    <property type="entry name" value="ATPase_F1/V1/A1_a/bsu_nucl-bd"/>
</dbReference>
<dbReference type="FunFam" id="3.40.50.300:FF:002432">
    <property type="entry name" value="ATP synthase subunit alpha, mitochondrial"/>
    <property type="match status" value="1"/>
</dbReference>
<evidence type="ECO:0000256" key="3">
    <source>
        <dbReference type="ARBA" id="ARBA00022448"/>
    </source>
</evidence>
<dbReference type="InterPro" id="IPR000793">
    <property type="entry name" value="ATP_synth_asu_C"/>
</dbReference>
<dbReference type="EMBL" id="MRZV01000017">
    <property type="protein sequence ID" value="PIK62180.1"/>
    <property type="molecule type" value="Genomic_DNA"/>
</dbReference>
<dbReference type="InterPro" id="IPR020003">
    <property type="entry name" value="ATPase_a/bsu_AS"/>
</dbReference>
<keyword evidence="5" id="KW-0375">Hydrogen ion transport</keyword>
<dbReference type="PROSITE" id="PS00152">
    <property type="entry name" value="ATPASE_ALPHA_BETA"/>
    <property type="match status" value="1"/>
</dbReference>
<comment type="similarity">
    <text evidence="2">Belongs to the ATPase alpha/beta chains family.</text>
</comment>
<dbReference type="STRING" id="307972.A0A2G8LPS9"/>
<dbReference type="GO" id="GO:0043531">
    <property type="term" value="F:ADP binding"/>
    <property type="evidence" value="ECO:0007669"/>
    <property type="project" value="TreeGrafter"/>
</dbReference>
<dbReference type="InterPro" id="IPR038376">
    <property type="entry name" value="ATP_synth_asu_C_sf"/>
</dbReference>
<organism evidence="13 14">
    <name type="scientific">Stichopus japonicus</name>
    <name type="common">Sea cucumber</name>
    <dbReference type="NCBI Taxonomy" id="307972"/>
    <lineage>
        <taxon>Eukaryota</taxon>
        <taxon>Metazoa</taxon>
        <taxon>Echinodermata</taxon>
        <taxon>Eleutherozoa</taxon>
        <taxon>Echinozoa</taxon>
        <taxon>Holothuroidea</taxon>
        <taxon>Aspidochirotacea</taxon>
        <taxon>Aspidochirotida</taxon>
        <taxon>Stichopodidae</taxon>
        <taxon>Apostichopus</taxon>
    </lineage>
</organism>